<dbReference type="InterPro" id="IPR051230">
    <property type="entry name" value="APP-Binding"/>
</dbReference>
<sequence>MSLYPSLEDMKVDQMAKAQLAQMPPQPMVASHSATEVTENYRNEASLYPSLSEYMGMEITPAMQMQVQPASNGAVSTFGNQGQVAPVTGYNAGLVRAEIKQGIRQVIACKDGNGKVGMKVKAINKGIFVAFVNKNSPAALAGIRFGDQILQINSQYVAGWDTDKCMKVLQKAPSERIEFAIRDRPFERTITMQKDSTGHIGFVFKDGKITAIVKDSSAARNGVLIDHHLIEIGGQNVVGMKDKEVSEVISHCGTTVTITIMPTFVYDHMKKCLGSGLLKKMDHSIPEV</sequence>
<dbReference type="InterPro" id="IPR036034">
    <property type="entry name" value="PDZ_sf"/>
</dbReference>
<evidence type="ECO:0000259" key="2">
    <source>
        <dbReference type="PROSITE" id="PS50106"/>
    </source>
</evidence>
<dbReference type="Gene3D" id="2.30.42.10">
    <property type="match status" value="2"/>
</dbReference>
<dbReference type="PANTHER" id="PTHR12345:SF3">
    <property type="entry name" value="PDZ DOMAIN-CONTAINING PROTEIN"/>
    <property type="match status" value="1"/>
</dbReference>
<evidence type="ECO:0000313" key="4">
    <source>
        <dbReference type="Proteomes" id="UP000549394"/>
    </source>
</evidence>
<dbReference type="FunFam" id="2.30.42.10:FF:000043">
    <property type="entry name" value="Syntenin-1 isoform X1"/>
    <property type="match status" value="1"/>
</dbReference>
<protein>
    <recommendedName>
        <fullName evidence="2">PDZ domain-containing protein</fullName>
    </recommendedName>
</protein>
<dbReference type="CDD" id="cd06721">
    <property type="entry name" value="PDZ1_syntenin-like"/>
    <property type="match status" value="1"/>
</dbReference>
<name>A0A7I8VNT6_9ANNE</name>
<dbReference type="Proteomes" id="UP000549394">
    <property type="component" value="Unassembled WGS sequence"/>
</dbReference>
<feature type="domain" description="PDZ" evidence="2">
    <location>
        <begin position="189"/>
        <end position="264"/>
    </location>
</feature>
<dbReference type="CDD" id="cd06794">
    <property type="entry name" value="PDZ2_syntenin-like"/>
    <property type="match status" value="1"/>
</dbReference>
<dbReference type="SUPFAM" id="SSF50156">
    <property type="entry name" value="PDZ domain-like"/>
    <property type="match status" value="2"/>
</dbReference>
<dbReference type="SMART" id="SM00228">
    <property type="entry name" value="PDZ"/>
    <property type="match status" value="2"/>
</dbReference>
<evidence type="ECO:0000313" key="3">
    <source>
        <dbReference type="EMBL" id="CAD5117379.1"/>
    </source>
</evidence>
<gene>
    <name evidence="3" type="ORF">DGYR_LOCUS5912</name>
</gene>
<dbReference type="AlphaFoldDB" id="A0A7I8VNT6"/>
<dbReference type="InterPro" id="IPR001478">
    <property type="entry name" value="PDZ"/>
</dbReference>
<reference evidence="3 4" key="1">
    <citation type="submission" date="2020-08" db="EMBL/GenBank/DDBJ databases">
        <authorList>
            <person name="Hejnol A."/>
        </authorList>
    </citation>
    <scope>NUCLEOTIDE SEQUENCE [LARGE SCALE GENOMIC DNA]</scope>
</reference>
<dbReference type="Pfam" id="PF00595">
    <property type="entry name" value="PDZ"/>
    <property type="match status" value="2"/>
</dbReference>
<keyword evidence="4" id="KW-1185">Reference proteome</keyword>
<dbReference type="GO" id="GO:0005886">
    <property type="term" value="C:plasma membrane"/>
    <property type="evidence" value="ECO:0007669"/>
    <property type="project" value="TreeGrafter"/>
</dbReference>
<accession>A0A7I8VNT6</accession>
<organism evidence="3 4">
    <name type="scientific">Dimorphilus gyrociliatus</name>
    <dbReference type="NCBI Taxonomy" id="2664684"/>
    <lineage>
        <taxon>Eukaryota</taxon>
        <taxon>Metazoa</taxon>
        <taxon>Spiralia</taxon>
        <taxon>Lophotrochozoa</taxon>
        <taxon>Annelida</taxon>
        <taxon>Polychaeta</taxon>
        <taxon>Polychaeta incertae sedis</taxon>
        <taxon>Dinophilidae</taxon>
        <taxon>Dimorphilus</taxon>
    </lineage>
</organism>
<dbReference type="PROSITE" id="PS50106">
    <property type="entry name" value="PDZ"/>
    <property type="match status" value="2"/>
</dbReference>
<dbReference type="EMBL" id="CAJFCJ010000007">
    <property type="protein sequence ID" value="CAD5117379.1"/>
    <property type="molecule type" value="Genomic_DNA"/>
</dbReference>
<keyword evidence="1" id="KW-0677">Repeat</keyword>
<dbReference type="GO" id="GO:0005737">
    <property type="term" value="C:cytoplasm"/>
    <property type="evidence" value="ECO:0007669"/>
    <property type="project" value="TreeGrafter"/>
</dbReference>
<feature type="domain" description="PDZ" evidence="2">
    <location>
        <begin position="105"/>
        <end position="184"/>
    </location>
</feature>
<dbReference type="OrthoDB" id="10059177at2759"/>
<proteinExistence type="predicted"/>
<comment type="caution">
    <text evidence="3">The sequence shown here is derived from an EMBL/GenBank/DDBJ whole genome shotgun (WGS) entry which is preliminary data.</text>
</comment>
<dbReference type="PANTHER" id="PTHR12345">
    <property type="entry name" value="SYNTENIN RELATED"/>
    <property type="match status" value="1"/>
</dbReference>
<evidence type="ECO:0000256" key="1">
    <source>
        <dbReference type="ARBA" id="ARBA00022737"/>
    </source>
</evidence>